<dbReference type="PANTHER" id="PTHR13227">
    <property type="entry name" value="EUKARYOTIC TRANSLATION INITIATION FACTOR 2A"/>
    <property type="match status" value="1"/>
</dbReference>
<dbReference type="VEuPathDB" id="VectorBase:LLONM1_001844"/>
<dbReference type="InterPro" id="IPR015943">
    <property type="entry name" value="WD40/YVTN_repeat-like_dom_sf"/>
</dbReference>
<evidence type="ECO:0000256" key="5">
    <source>
        <dbReference type="ARBA" id="ARBA00022574"/>
    </source>
</evidence>
<evidence type="ECO:0000256" key="4">
    <source>
        <dbReference type="ARBA" id="ARBA00022540"/>
    </source>
</evidence>
<keyword evidence="8 9" id="KW-0648">Protein biosynthesis</keyword>
<evidence type="ECO:0000256" key="9">
    <source>
        <dbReference type="PIRNR" id="PIRNR017222"/>
    </source>
</evidence>
<dbReference type="InterPro" id="IPR011387">
    <property type="entry name" value="TIF2A"/>
</dbReference>
<dbReference type="AlphaFoldDB" id="A0A1B0C9L9"/>
<evidence type="ECO:0000256" key="6">
    <source>
        <dbReference type="ARBA" id="ARBA00022737"/>
    </source>
</evidence>
<name>A0A1B0C9L9_LUTLO</name>
<evidence type="ECO:0000256" key="2">
    <source>
        <dbReference type="ARBA" id="ARBA00009573"/>
    </source>
</evidence>
<evidence type="ECO:0000256" key="7">
    <source>
        <dbReference type="ARBA" id="ARBA00022845"/>
    </source>
</evidence>
<evidence type="ECO:0000313" key="12">
    <source>
        <dbReference type="EnsemblMetazoa" id="LLOJ000641-PA"/>
    </source>
</evidence>
<dbReference type="EnsemblMetazoa" id="LLOJ000641-RA">
    <property type="protein sequence ID" value="LLOJ000641-PA"/>
    <property type="gene ID" value="LLOJ000641"/>
</dbReference>
<feature type="region of interest" description="Disordered" evidence="10">
    <location>
        <begin position="472"/>
        <end position="562"/>
    </location>
</feature>
<dbReference type="GO" id="GO:0006417">
    <property type="term" value="P:regulation of translation"/>
    <property type="evidence" value="ECO:0007669"/>
    <property type="project" value="UniProtKB-KW"/>
</dbReference>
<dbReference type="SUPFAM" id="SSF82171">
    <property type="entry name" value="DPP6 N-terminal domain-like"/>
    <property type="match status" value="1"/>
</dbReference>
<comment type="function">
    <text evidence="1 9">Functions in the early steps of protein synthesis of a small number of specific mRNAs. Acts by directing the binding of methionyl-tRNAi to 40S ribosomal subunits. In contrast to the eIF-2 complex, it binds methionyl-tRNAi to 40S subunits in a codon-dependent manner, whereas the eIF-2 complex binds methionyl-tRNAi to 40S subunits in a GTP-dependent manner.</text>
</comment>
<keyword evidence="7 9" id="KW-0810">Translation regulation</keyword>
<dbReference type="GO" id="GO:0003729">
    <property type="term" value="F:mRNA binding"/>
    <property type="evidence" value="ECO:0007669"/>
    <property type="project" value="TreeGrafter"/>
</dbReference>
<evidence type="ECO:0000256" key="1">
    <source>
        <dbReference type="ARBA" id="ARBA00003993"/>
    </source>
</evidence>
<dbReference type="Proteomes" id="UP000092461">
    <property type="component" value="Unassembled WGS sequence"/>
</dbReference>
<dbReference type="GO" id="GO:0003743">
    <property type="term" value="F:translation initiation factor activity"/>
    <property type="evidence" value="ECO:0007669"/>
    <property type="project" value="UniProtKB-UniRule"/>
</dbReference>
<dbReference type="GO" id="GO:0043022">
    <property type="term" value="F:ribosome binding"/>
    <property type="evidence" value="ECO:0007669"/>
    <property type="project" value="UniProtKB-UniRule"/>
</dbReference>
<dbReference type="Gene3D" id="2.130.10.10">
    <property type="entry name" value="YVTN repeat-like/Quinoprotein amine dehydrogenase"/>
    <property type="match status" value="2"/>
</dbReference>
<evidence type="ECO:0000256" key="10">
    <source>
        <dbReference type="SAM" id="MobiDB-lite"/>
    </source>
</evidence>
<dbReference type="GO" id="GO:0022627">
    <property type="term" value="C:cytosolic small ribosomal subunit"/>
    <property type="evidence" value="ECO:0007669"/>
    <property type="project" value="TreeGrafter"/>
</dbReference>
<keyword evidence="6" id="KW-0677">Repeat</keyword>
<dbReference type="Pfam" id="PF08662">
    <property type="entry name" value="eIF2A"/>
    <property type="match status" value="1"/>
</dbReference>
<sequence>MSADEIPALAIRSSVGVELWKTTKNEFPYVPCEKFPRDESKHCRALQFSPDGRFLAWGNGVNVQLCRTSDWTVVASLPRPKAFYLKFSPRGKYLMTWEIFTTNKENPEGSPNLYVYATESGEEVYSAVQKKQVDWEPGWSNDESIFAIMLGGEVFFFEVNGPDGFKTSTKKLGGGRNGCISVAPNHGQPYLAFYVPGVKGSPSMCKIYQYPTLNPTQAISSKSFFQADKVEMMWNKRGTGLLLLTSTDVDQSNASYYGKQALHFMSTKGDSFAVQLSKEGPIHAVAWSPKSTEFIVVYGFMPSKATIFNLKCDATFEFGESPRNCLYFNDFGNLVLLAGFGNLRGYVECWQLGKDRKCIATMEAPDSTLLEWNPNGEIFVTATTAPRLRQSNGFKVWHYSGALLHETMWPSGQELLEVQWQKFQGGFFKEKPITGEKVMGIQSAQPKASTQAYRPPAARGLPMKAFDLYSDAPQKSTIPGLPPGMMAKNEKKKRHNTKDKQQKQRPNQQNKAADGQKGQVVDGTTTDTSTQGTQNDDGGEQKRPNGNRITTGDPQKDRKIQRIQKKLYDINKLKEKKSSGEPLKDTQLAKIDSEADLIKELQSLTLVA</sequence>
<evidence type="ECO:0000313" key="13">
    <source>
        <dbReference type="Proteomes" id="UP000092461"/>
    </source>
</evidence>
<keyword evidence="13" id="KW-1185">Reference proteome</keyword>
<dbReference type="GO" id="GO:0000049">
    <property type="term" value="F:tRNA binding"/>
    <property type="evidence" value="ECO:0007669"/>
    <property type="project" value="UniProtKB-UniRule"/>
</dbReference>
<reference evidence="12" key="1">
    <citation type="submission" date="2020-05" db="UniProtKB">
        <authorList>
            <consortium name="EnsemblMetazoa"/>
        </authorList>
    </citation>
    <scope>IDENTIFICATION</scope>
    <source>
        <strain evidence="12">Jacobina</strain>
    </source>
</reference>
<organism evidence="12 13">
    <name type="scientific">Lutzomyia longipalpis</name>
    <name type="common">Sand fly</name>
    <dbReference type="NCBI Taxonomy" id="7200"/>
    <lineage>
        <taxon>Eukaryota</taxon>
        <taxon>Metazoa</taxon>
        <taxon>Ecdysozoa</taxon>
        <taxon>Arthropoda</taxon>
        <taxon>Hexapoda</taxon>
        <taxon>Insecta</taxon>
        <taxon>Pterygota</taxon>
        <taxon>Neoptera</taxon>
        <taxon>Endopterygota</taxon>
        <taxon>Diptera</taxon>
        <taxon>Nematocera</taxon>
        <taxon>Psychodoidea</taxon>
        <taxon>Psychodidae</taxon>
        <taxon>Lutzomyia</taxon>
        <taxon>Lutzomyia</taxon>
    </lineage>
</organism>
<keyword evidence="4 9" id="KW-0396">Initiation factor</keyword>
<protein>
    <recommendedName>
        <fullName evidence="3 9">Eukaryotic translation initiation factor 2A</fullName>
        <shortName evidence="9">eIF-2A</shortName>
    </recommendedName>
</protein>
<dbReference type="EMBL" id="AJWK01002466">
    <property type="status" value="NOT_ANNOTATED_CDS"/>
    <property type="molecule type" value="Genomic_DNA"/>
</dbReference>
<dbReference type="VEuPathDB" id="VectorBase:LLOJ000641"/>
<evidence type="ECO:0000259" key="11">
    <source>
        <dbReference type="Pfam" id="PF08662"/>
    </source>
</evidence>
<dbReference type="PANTHER" id="PTHR13227:SF0">
    <property type="entry name" value="EUKARYOTIC TRANSLATION INITIATION FACTOR 2A"/>
    <property type="match status" value="1"/>
</dbReference>
<proteinExistence type="inferred from homology"/>
<dbReference type="InterPro" id="IPR013979">
    <property type="entry name" value="TIF_beta_prop-like"/>
</dbReference>
<dbReference type="PIRSF" id="PIRSF017222">
    <property type="entry name" value="eIF2A"/>
    <property type="match status" value="1"/>
</dbReference>
<keyword evidence="5" id="KW-0853">WD repeat</keyword>
<accession>A0A1B0C9L9</accession>
<evidence type="ECO:0000256" key="8">
    <source>
        <dbReference type="ARBA" id="ARBA00022917"/>
    </source>
</evidence>
<feature type="compositionally biased region" description="Low complexity" evidence="10">
    <location>
        <begin position="522"/>
        <end position="536"/>
    </location>
</feature>
<evidence type="ECO:0000256" key="3">
    <source>
        <dbReference type="ARBA" id="ARBA00013819"/>
    </source>
</evidence>
<feature type="domain" description="Translation initiation factor beta propellor-like" evidence="11">
    <location>
        <begin position="222"/>
        <end position="417"/>
    </location>
</feature>
<comment type="similarity">
    <text evidence="2 9">Belongs to the WD repeat EIF2A family.</text>
</comment>